<proteinExistence type="predicted"/>
<organism evidence="2 3">
    <name type="scientific">Alcanivorax quisquiliarum</name>
    <dbReference type="NCBI Taxonomy" id="2933565"/>
    <lineage>
        <taxon>Bacteria</taxon>
        <taxon>Pseudomonadati</taxon>
        <taxon>Pseudomonadota</taxon>
        <taxon>Gammaproteobacteria</taxon>
        <taxon>Oceanospirillales</taxon>
        <taxon>Alcanivoracaceae</taxon>
        <taxon>Alcanivorax</taxon>
    </lineage>
</organism>
<evidence type="ECO:0000313" key="2">
    <source>
        <dbReference type="EMBL" id="MCK0538611.1"/>
    </source>
</evidence>
<dbReference type="RefSeq" id="WP_246953408.1">
    <property type="nucleotide sequence ID" value="NZ_JALKII010000010.1"/>
</dbReference>
<feature type="transmembrane region" description="Helical" evidence="1">
    <location>
        <begin position="84"/>
        <end position="102"/>
    </location>
</feature>
<reference evidence="2" key="1">
    <citation type="submission" date="2022-04" db="EMBL/GenBank/DDBJ databases">
        <title>Alcanivorax sp. CY1518 draft genome sequence.</title>
        <authorList>
            <person name="Zhao G."/>
            <person name="An M."/>
        </authorList>
    </citation>
    <scope>NUCLEOTIDE SEQUENCE</scope>
    <source>
        <strain evidence="2">CY1518</strain>
    </source>
</reference>
<sequence length="177" mass="19444">MTVPLTLGRLRILFNLPWLLAVSGIVFLLSQIALALTLAPLGGPEAMLRVQLLFTSAAEYQSQFSSWQDAGVLGAYQAHLIVDALHPVWYATFATCLLAMLFSHRNAGGAWDKLLPLPLLSGLLDVLENSMQAMFLNHPVTLTDGLARLSWLCSVGKWGLVAVFTLAALYWLIPQRR</sequence>
<evidence type="ECO:0000313" key="3">
    <source>
        <dbReference type="Proteomes" id="UP001165524"/>
    </source>
</evidence>
<protein>
    <recommendedName>
        <fullName evidence="4">DUF1772 domain-containing protein</fullName>
    </recommendedName>
</protein>
<dbReference type="Proteomes" id="UP001165524">
    <property type="component" value="Unassembled WGS sequence"/>
</dbReference>
<feature type="transmembrane region" description="Helical" evidence="1">
    <location>
        <begin position="114"/>
        <end position="135"/>
    </location>
</feature>
<feature type="transmembrane region" description="Helical" evidence="1">
    <location>
        <begin position="12"/>
        <end position="39"/>
    </location>
</feature>
<name>A0ABT0E9W6_9GAMM</name>
<keyword evidence="1" id="KW-0472">Membrane</keyword>
<keyword evidence="1" id="KW-0812">Transmembrane</keyword>
<keyword evidence="3" id="KW-1185">Reference proteome</keyword>
<feature type="transmembrane region" description="Helical" evidence="1">
    <location>
        <begin position="155"/>
        <end position="173"/>
    </location>
</feature>
<dbReference type="EMBL" id="JALKII010000010">
    <property type="protein sequence ID" value="MCK0538611.1"/>
    <property type="molecule type" value="Genomic_DNA"/>
</dbReference>
<evidence type="ECO:0000256" key="1">
    <source>
        <dbReference type="SAM" id="Phobius"/>
    </source>
</evidence>
<comment type="caution">
    <text evidence="2">The sequence shown here is derived from an EMBL/GenBank/DDBJ whole genome shotgun (WGS) entry which is preliminary data.</text>
</comment>
<accession>A0ABT0E9W6</accession>
<evidence type="ECO:0008006" key="4">
    <source>
        <dbReference type="Google" id="ProtNLM"/>
    </source>
</evidence>
<keyword evidence="1" id="KW-1133">Transmembrane helix</keyword>
<gene>
    <name evidence="2" type="ORF">MU846_12925</name>
</gene>